<dbReference type="Proteomes" id="UP000095709">
    <property type="component" value="Unassembled WGS sequence"/>
</dbReference>
<keyword evidence="4" id="KW-0411">Iron-sulfur</keyword>
<keyword evidence="2" id="KW-0479">Metal-binding</keyword>
<protein>
    <recommendedName>
        <fullName evidence="7">Molybdenum cofactor biosynthesis protein A</fullName>
    </recommendedName>
</protein>
<dbReference type="RefSeq" id="WP_156338211.1">
    <property type="nucleotide sequence ID" value="NZ_CZAL01000029.1"/>
</dbReference>
<dbReference type="AlphaFoldDB" id="A0A174SPG8"/>
<dbReference type="PANTHER" id="PTHR11228">
    <property type="entry name" value="RADICAL SAM DOMAIN PROTEIN"/>
    <property type="match status" value="1"/>
</dbReference>
<dbReference type="GO" id="GO:0003824">
    <property type="term" value="F:catalytic activity"/>
    <property type="evidence" value="ECO:0007669"/>
    <property type="project" value="InterPro"/>
</dbReference>
<evidence type="ECO:0008006" key="7">
    <source>
        <dbReference type="Google" id="ProtNLM"/>
    </source>
</evidence>
<dbReference type="SFLD" id="SFLDS00029">
    <property type="entry name" value="Radical_SAM"/>
    <property type="match status" value="1"/>
</dbReference>
<evidence type="ECO:0000313" key="5">
    <source>
        <dbReference type="EMBL" id="CUP99684.1"/>
    </source>
</evidence>
<dbReference type="InterPro" id="IPR058240">
    <property type="entry name" value="rSAM_sf"/>
</dbReference>
<sequence length="406" mass="46369">MSCYFDEAISIANLNEKSIYIYGASVSGVSLLKYLDKKRIKVTGFSDVSFSKVGNDIAFFGTPVIDFDVLLNCLDDKTLVFLCCSSEKKAQHYQSVILEKCSEAQCVIINNYDEVYIDISGRCNLRCRSCQVANHHKESFSYSGRGLMSFELFCKILDKVQMELPYCLGVFLFNYGEPLLSPDLPRMIHEIHSRGMIAIISSNLSLEYNFDSLLIDPPDIFKISISGFSQKVYETTHNGGNIYLVKSNMYRIRMIEDKLKTRVNVVVGYHVYNNNQGAEYIAAEDLCKELGFLFQPRKAIFCNIPKQAGIDPFSKSDIEFISEYYPNSRDILTINQSKETISGTCRNALNRLFIDYNGDVFLCFMVMHNGGIYKSYLQTSLKDIRMWQKEHWICGKCKDIGFISLE</sequence>
<dbReference type="InterPro" id="IPR013785">
    <property type="entry name" value="Aldolase_TIM"/>
</dbReference>
<dbReference type="InterPro" id="IPR007197">
    <property type="entry name" value="rSAM"/>
</dbReference>
<dbReference type="SUPFAM" id="SSF102114">
    <property type="entry name" value="Radical SAM enzymes"/>
    <property type="match status" value="1"/>
</dbReference>
<dbReference type="GO" id="GO:0051536">
    <property type="term" value="F:iron-sulfur cluster binding"/>
    <property type="evidence" value="ECO:0007669"/>
    <property type="project" value="UniProtKB-KW"/>
</dbReference>
<evidence type="ECO:0000256" key="1">
    <source>
        <dbReference type="ARBA" id="ARBA00022691"/>
    </source>
</evidence>
<dbReference type="GO" id="GO:0046872">
    <property type="term" value="F:metal ion binding"/>
    <property type="evidence" value="ECO:0007669"/>
    <property type="project" value="UniProtKB-KW"/>
</dbReference>
<dbReference type="Gene3D" id="3.20.20.70">
    <property type="entry name" value="Aldolase class I"/>
    <property type="match status" value="1"/>
</dbReference>
<dbReference type="EMBL" id="CZAL01000029">
    <property type="protein sequence ID" value="CUP99684.1"/>
    <property type="molecule type" value="Genomic_DNA"/>
</dbReference>
<evidence type="ECO:0000313" key="6">
    <source>
        <dbReference type="Proteomes" id="UP000095709"/>
    </source>
</evidence>
<dbReference type="CDD" id="cd21109">
    <property type="entry name" value="SPASM"/>
    <property type="match status" value="1"/>
</dbReference>
<accession>A0A174SPG8</accession>
<dbReference type="PANTHER" id="PTHR11228:SF7">
    <property type="entry name" value="PQQA PEPTIDE CYCLASE"/>
    <property type="match status" value="1"/>
</dbReference>
<dbReference type="CDD" id="cd01335">
    <property type="entry name" value="Radical_SAM"/>
    <property type="match status" value="1"/>
</dbReference>
<keyword evidence="3" id="KW-0408">Iron</keyword>
<proteinExistence type="predicted"/>
<evidence type="ECO:0000256" key="3">
    <source>
        <dbReference type="ARBA" id="ARBA00023004"/>
    </source>
</evidence>
<evidence type="ECO:0000256" key="2">
    <source>
        <dbReference type="ARBA" id="ARBA00022723"/>
    </source>
</evidence>
<reference evidence="5 6" key="1">
    <citation type="submission" date="2015-09" db="EMBL/GenBank/DDBJ databases">
        <authorList>
            <consortium name="Pathogen Informatics"/>
        </authorList>
    </citation>
    <scope>NUCLEOTIDE SEQUENCE [LARGE SCALE GENOMIC DNA]</scope>
    <source>
        <strain evidence="5 6">2789STDY5834885</strain>
    </source>
</reference>
<organism evidence="5 6">
    <name type="scientific">Fusicatenibacter saccharivorans</name>
    <dbReference type="NCBI Taxonomy" id="1150298"/>
    <lineage>
        <taxon>Bacteria</taxon>
        <taxon>Bacillati</taxon>
        <taxon>Bacillota</taxon>
        <taxon>Clostridia</taxon>
        <taxon>Lachnospirales</taxon>
        <taxon>Lachnospiraceae</taxon>
        <taxon>Fusicatenibacter</taxon>
    </lineage>
</organism>
<keyword evidence="1" id="KW-0949">S-adenosyl-L-methionine</keyword>
<gene>
    <name evidence="5" type="ORF">ERS852498_03355</name>
</gene>
<evidence type="ECO:0000256" key="4">
    <source>
        <dbReference type="ARBA" id="ARBA00023014"/>
    </source>
</evidence>
<dbReference type="InterPro" id="IPR050377">
    <property type="entry name" value="Radical_SAM_PqqE_MftC-like"/>
</dbReference>
<name>A0A174SPG8_9FIRM</name>